<feature type="compositionally biased region" description="Pro residues" evidence="1">
    <location>
        <begin position="70"/>
        <end position="80"/>
    </location>
</feature>
<evidence type="ECO:0000256" key="2">
    <source>
        <dbReference type="SAM" id="SignalP"/>
    </source>
</evidence>
<gene>
    <name evidence="3" type="ORF">HPBE_LOCUS10916</name>
</gene>
<feature type="region of interest" description="Disordered" evidence="1">
    <location>
        <begin position="70"/>
        <end position="100"/>
    </location>
</feature>
<organism evidence="4 5">
    <name type="scientific">Heligmosomoides polygyrus</name>
    <name type="common">Parasitic roundworm</name>
    <dbReference type="NCBI Taxonomy" id="6339"/>
    <lineage>
        <taxon>Eukaryota</taxon>
        <taxon>Metazoa</taxon>
        <taxon>Ecdysozoa</taxon>
        <taxon>Nematoda</taxon>
        <taxon>Chromadorea</taxon>
        <taxon>Rhabditida</taxon>
        <taxon>Rhabditina</taxon>
        <taxon>Rhabditomorpha</taxon>
        <taxon>Strongyloidea</taxon>
        <taxon>Heligmosomidae</taxon>
        <taxon>Heligmosomoides</taxon>
    </lineage>
</organism>
<evidence type="ECO:0000313" key="3">
    <source>
        <dbReference type="EMBL" id="VDO86773.1"/>
    </source>
</evidence>
<dbReference type="WBParaSite" id="HPBE_0001091501-mRNA-1">
    <property type="protein sequence ID" value="HPBE_0001091501-mRNA-1"/>
    <property type="gene ID" value="HPBE_0001091501"/>
</dbReference>
<accession>A0A183FSI9</accession>
<feature type="chain" id="PRO_5044551627" evidence="2">
    <location>
        <begin position="17"/>
        <end position="100"/>
    </location>
</feature>
<evidence type="ECO:0000256" key="1">
    <source>
        <dbReference type="SAM" id="MobiDB-lite"/>
    </source>
</evidence>
<sequence>MQLLAVLVFCIVLVKGQDFGALLAPLLAGGANGGGLQKIFEGLGGGSGQHDFGSLFKGLLGNHGTPPAPVVAPAPGPDPAPVAIGGPTNTAVPDESDYKE</sequence>
<reference evidence="5" key="2">
    <citation type="submission" date="2019-09" db="UniProtKB">
        <authorList>
            <consortium name="WormBaseParasite"/>
        </authorList>
    </citation>
    <scope>IDENTIFICATION</scope>
</reference>
<feature type="signal peptide" evidence="2">
    <location>
        <begin position="1"/>
        <end position="16"/>
    </location>
</feature>
<dbReference type="Proteomes" id="UP000050761">
    <property type="component" value="Unassembled WGS sequence"/>
</dbReference>
<keyword evidence="4" id="KW-1185">Reference proteome</keyword>
<keyword evidence="2" id="KW-0732">Signal</keyword>
<dbReference type="AlphaFoldDB" id="A0A183FSI9"/>
<accession>A0A3P8A7K5</accession>
<protein>
    <submittedName>
        <fullName evidence="5">Secreted protein</fullName>
    </submittedName>
</protein>
<evidence type="ECO:0000313" key="5">
    <source>
        <dbReference type="WBParaSite" id="HPBE_0001091501-mRNA-1"/>
    </source>
</evidence>
<name>A0A183FSI9_HELPZ</name>
<evidence type="ECO:0000313" key="4">
    <source>
        <dbReference type="Proteomes" id="UP000050761"/>
    </source>
</evidence>
<dbReference type="EMBL" id="UZAH01026922">
    <property type="protein sequence ID" value="VDO86773.1"/>
    <property type="molecule type" value="Genomic_DNA"/>
</dbReference>
<reference evidence="3 4" key="1">
    <citation type="submission" date="2018-11" db="EMBL/GenBank/DDBJ databases">
        <authorList>
            <consortium name="Pathogen Informatics"/>
        </authorList>
    </citation>
    <scope>NUCLEOTIDE SEQUENCE [LARGE SCALE GENOMIC DNA]</scope>
</reference>
<proteinExistence type="predicted"/>